<comment type="caution">
    <text evidence="7">The sequence shown here is derived from an EMBL/GenBank/DDBJ whole genome shotgun (WGS) entry which is preliminary data.</text>
</comment>
<dbReference type="EMBL" id="JARK01000179">
    <property type="protein sequence ID" value="EYC41184.1"/>
    <property type="molecule type" value="Genomic_DNA"/>
</dbReference>
<evidence type="ECO:0008006" key="9">
    <source>
        <dbReference type="Google" id="ProtNLM"/>
    </source>
</evidence>
<sequence length="340" mass="39250">MNFQMRVKIDLLSYCFDTLINLLGITFNSVLLYIVWRHTPRKMHTYSVLIVNTIIADFTIAFCGFLTSNRIIPSGEAIVFVSNGPCVRLGSRACLVIYETLLHALEHGLMSQFISFSYRYYILVSTRIPRRRQLAAICLAVYAPSFLLYCIHIGHYDDPELLKSMAMKYHPTYNFTGYTVSGHYPFTETTTLLTILYLLVPNIPLYILIAVLRRKTLRILKDTSIKLKKSNRKIHIQLMKVLTLQSYTPLFLIAMMLMYFVGQFQLFNHPVLEYLTQTVTAFLPLCNPVISLTYITPYRRAFSKWFRPVTQQYSITRAYPSRTATFSDADSASQSLKTIV</sequence>
<dbReference type="OrthoDB" id="5793097at2759"/>
<evidence type="ECO:0000256" key="3">
    <source>
        <dbReference type="ARBA" id="ARBA00022692"/>
    </source>
</evidence>
<accession>A0A016WMZ7</accession>
<feature type="transmembrane region" description="Helical" evidence="6">
    <location>
        <begin position="134"/>
        <end position="155"/>
    </location>
</feature>
<evidence type="ECO:0000313" key="7">
    <source>
        <dbReference type="EMBL" id="EYC41184.1"/>
    </source>
</evidence>
<dbReference type="Gene3D" id="1.20.1070.10">
    <property type="entry name" value="Rhodopsin 7-helix transmembrane proteins"/>
    <property type="match status" value="1"/>
</dbReference>
<keyword evidence="8" id="KW-1185">Reference proteome</keyword>
<dbReference type="GO" id="GO:0016020">
    <property type="term" value="C:membrane"/>
    <property type="evidence" value="ECO:0007669"/>
    <property type="project" value="UniProtKB-SubCell"/>
</dbReference>
<dbReference type="PANTHER" id="PTHR22945:SF40">
    <property type="entry name" value="SERPENTINE RECEPTOR, CLASS D (DELTA)-RELATED"/>
    <property type="match status" value="1"/>
</dbReference>
<dbReference type="PANTHER" id="PTHR22945">
    <property type="entry name" value="SERPENTINE RECEPTOR, CLASS D DELTA"/>
    <property type="match status" value="1"/>
</dbReference>
<comment type="similarity">
    <text evidence="2">Belongs to the nematode receptor-like protein srd family.</text>
</comment>
<keyword evidence="5 6" id="KW-0472">Membrane</keyword>
<comment type="subcellular location">
    <subcellularLocation>
        <location evidence="1">Membrane</location>
        <topology evidence="1">Multi-pass membrane protein</topology>
    </subcellularLocation>
</comment>
<feature type="transmembrane region" description="Helical" evidence="6">
    <location>
        <begin position="192"/>
        <end position="212"/>
    </location>
</feature>
<dbReference type="InterPro" id="IPR050920">
    <property type="entry name" value="Nematode_rcpt-like_delta"/>
</dbReference>
<dbReference type="AlphaFoldDB" id="A0A016WMZ7"/>
<gene>
    <name evidence="7" type="primary">Acey_s0579.g242</name>
    <name evidence="7" type="ORF">Y032_0579g242</name>
</gene>
<evidence type="ECO:0000256" key="1">
    <source>
        <dbReference type="ARBA" id="ARBA00004141"/>
    </source>
</evidence>
<evidence type="ECO:0000256" key="6">
    <source>
        <dbReference type="SAM" id="Phobius"/>
    </source>
</evidence>
<evidence type="ECO:0000313" key="8">
    <source>
        <dbReference type="Proteomes" id="UP000024635"/>
    </source>
</evidence>
<evidence type="ECO:0000256" key="5">
    <source>
        <dbReference type="ARBA" id="ARBA00023136"/>
    </source>
</evidence>
<organism evidence="7 8">
    <name type="scientific">Ancylostoma ceylanicum</name>
    <dbReference type="NCBI Taxonomy" id="53326"/>
    <lineage>
        <taxon>Eukaryota</taxon>
        <taxon>Metazoa</taxon>
        <taxon>Ecdysozoa</taxon>
        <taxon>Nematoda</taxon>
        <taxon>Chromadorea</taxon>
        <taxon>Rhabditida</taxon>
        <taxon>Rhabditina</taxon>
        <taxon>Rhabditomorpha</taxon>
        <taxon>Strongyloidea</taxon>
        <taxon>Ancylostomatidae</taxon>
        <taxon>Ancylostomatinae</taxon>
        <taxon>Ancylostoma</taxon>
    </lineage>
</organism>
<keyword evidence="3 6" id="KW-0812">Transmembrane</keyword>
<name>A0A016WMZ7_9BILA</name>
<feature type="transmembrane region" description="Helical" evidence="6">
    <location>
        <begin position="274"/>
        <end position="295"/>
    </location>
</feature>
<evidence type="ECO:0000256" key="2">
    <source>
        <dbReference type="ARBA" id="ARBA00009166"/>
    </source>
</evidence>
<feature type="transmembrane region" description="Helical" evidence="6">
    <location>
        <begin position="48"/>
        <end position="67"/>
    </location>
</feature>
<dbReference type="Proteomes" id="UP000024635">
    <property type="component" value="Unassembled WGS sequence"/>
</dbReference>
<evidence type="ECO:0000256" key="4">
    <source>
        <dbReference type="ARBA" id="ARBA00022989"/>
    </source>
</evidence>
<reference evidence="8" key="1">
    <citation type="journal article" date="2015" name="Nat. Genet.">
        <title>The genome and transcriptome of the zoonotic hookworm Ancylostoma ceylanicum identify infection-specific gene families.</title>
        <authorList>
            <person name="Schwarz E.M."/>
            <person name="Hu Y."/>
            <person name="Antoshechkin I."/>
            <person name="Miller M.M."/>
            <person name="Sternberg P.W."/>
            <person name="Aroian R.V."/>
        </authorList>
    </citation>
    <scope>NUCLEOTIDE SEQUENCE</scope>
    <source>
        <strain evidence="8">HY135</strain>
    </source>
</reference>
<dbReference type="InterPro" id="IPR019421">
    <property type="entry name" value="7TM_GPCR_serpentine_rcpt_Srd"/>
</dbReference>
<dbReference type="STRING" id="53326.A0A016WMZ7"/>
<feature type="transmembrane region" description="Helical" evidence="6">
    <location>
        <begin position="238"/>
        <end position="262"/>
    </location>
</feature>
<dbReference type="Pfam" id="PF10317">
    <property type="entry name" value="7TM_GPCR_Srd"/>
    <property type="match status" value="1"/>
</dbReference>
<dbReference type="SUPFAM" id="SSF81321">
    <property type="entry name" value="Family A G protein-coupled receptor-like"/>
    <property type="match status" value="1"/>
</dbReference>
<keyword evidence="4 6" id="KW-1133">Transmembrane helix</keyword>
<proteinExistence type="inferred from homology"/>
<feature type="transmembrane region" description="Helical" evidence="6">
    <location>
        <begin position="12"/>
        <end position="36"/>
    </location>
</feature>
<protein>
    <recommendedName>
        <fullName evidence="9">G-protein coupled receptors family 1 profile domain-containing protein</fullName>
    </recommendedName>
</protein>